<dbReference type="GO" id="GO:0009636">
    <property type="term" value="P:response to toxic substance"/>
    <property type="evidence" value="ECO:0007669"/>
    <property type="project" value="UniProtKB-KW"/>
</dbReference>
<organism evidence="12 13">
    <name type="scientific">Peribacillus cavernae</name>
    <dbReference type="NCBI Taxonomy" id="1674310"/>
    <lineage>
        <taxon>Bacteria</taxon>
        <taxon>Bacillati</taxon>
        <taxon>Bacillota</taxon>
        <taxon>Bacilli</taxon>
        <taxon>Bacillales</taxon>
        <taxon>Bacillaceae</taxon>
        <taxon>Peribacillus</taxon>
    </lineage>
</organism>
<evidence type="ECO:0000256" key="8">
    <source>
        <dbReference type="ARBA" id="ARBA00079372"/>
    </source>
</evidence>
<evidence type="ECO:0000313" key="12">
    <source>
        <dbReference type="EMBL" id="RUQ30932.1"/>
    </source>
</evidence>
<dbReference type="EC" id="4.1.1.61" evidence="5"/>
<dbReference type="InterPro" id="IPR002830">
    <property type="entry name" value="UbiD"/>
</dbReference>
<dbReference type="Proteomes" id="UP000267430">
    <property type="component" value="Unassembled WGS sequence"/>
</dbReference>
<proteinExistence type="inferred from homology"/>
<evidence type="ECO:0000256" key="3">
    <source>
        <dbReference type="ARBA" id="ARBA00022797"/>
    </source>
</evidence>
<name>A0A3S0U4K9_9BACI</name>
<dbReference type="RefSeq" id="WP_126863717.1">
    <property type="nucleotide sequence ID" value="NZ_JAUSTX010000005.1"/>
</dbReference>
<comment type="caution">
    <text evidence="12">The sequence shown here is derived from an EMBL/GenBank/DDBJ whole genome shotgun (WGS) entry which is preliminary data.</text>
</comment>
<comment type="catalytic activity">
    <reaction evidence="4">
        <text>4-hydroxybenzoate + H(+) = phenol + CO2</text>
        <dbReference type="Rhea" id="RHEA:10876"/>
        <dbReference type="ChEBI" id="CHEBI:15378"/>
        <dbReference type="ChEBI" id="CHEBI:15882"/>
        <dbReference type="ChEBI" id="CHEBI:16526"/>
        <dbReference type="ChEBI" id="CHEBI:17879"/>
        <dbReference type="EC" id="4.1.1.61"/>
    </reaction>
</comment>
<evidence type="ECO:0000256" key="6">
    <source>
        <dbReference type="ARBA" id="ARBA00072018"/>
    </source>
</evidence>
<dbReference type="GO" id="GO:0008694">
    <property type="term" value="F:4-hydroxy-3-polyprenylbenzoate decarboxylase activity"/>
    <property type="evidence" value="ECO:0007669"/>
    <property type="project" value="TreeGrafter"/>
</dbReference>
<dbReference type="GO" id="GO:0018799">
    <property type="term" value="F:4-hydroxybenzoate decarboxylase activity"/>
    <property type="evidence" value="ECO:0007669"/>
    <property type="project" value="UniProtKB-EC"/>
</dbReference>
<sequence>MRAKSFRSWLQYLQKTDRLAVIDKEVSLQFEVAAATKKLDGIKASYFTNVEEYEIPVVSGICSTREQFAEALETDQYAILSKFSEAVSAPVECRHVEKRQAPVKENIILNDINLDLFPIPVHHEKDSGKYITAGLFIVRDPVTRKQNVSIHRLQISGKDKLGVLLLPRHTFHLYKQAEEAGRPLECAIAIGVDPITLLASQASTPFGVDELEIASALREEPLEVVRCETVDIDVPACAEIVLEGKILPKVREPEGPFGEFPKYYGPRGEKEVVQITGITHRNNPIFYTIVPAGYEHLLLGGIPREASLIQTVRQTVPTVKAVHMSPGGTCRYHAIISIKKRNEGEGKNAIIAALANSFDIKHVVVVDEEVDIFNTEEVEWAIATRFQADKDLLVIHGTQGSKLDPSTDDGYGSKMGFDCTVPLNSEPMRYKRIYIPGFDDMNIHDYINRNSNGLKREHLEKGK</sequence>
<evidence type="ECO:0000259" key="11">
    <source>
        <dbReference type="Pfam" id="PF20696"/>
    </source>
</evidence>
<dbReference type="SUPFAM" id="SSF50475">
    <property type="entry name" value="FMN-binding split barrel"/>
    <property type="match status" value="1"/>
</dbReference>
<dbReference type="SUPFAM" id="SSF143968">
    <property type="entry name" value="UbiD C-terminal domain-like"/>
    <property type="match status" value="1"/>
</dbReference>
<feature type="domain" description="3-octaprenyl-4-hydroxybenzoate carboxy-lyase-like C-terminal" evidence="11">
    <location>
        <begin position="299"/>
        <end position="419"/>
    </location>
</feature>
<evidence type="ECO:0000256" key="4">
    <source>
        <dbReference type="ARBA" id="ARBA00052687"/>
    </source>
</evidence>
<dbReference type="PANTHER" id="PTHR30108">
    <property type="entry name" value="3-OCTAPRENYL-4-HYDROXYBENZOATE CARBOXY-LYASE-RELATED"/>
    <property type="match status" value="1"/>
</dbReference>
<dbReference type="Pfam" id="PF20695">
    <property type="entry name" value="UbiD_N"/>
    <property type="match status" value="1"/>
</dbReference>
<protein>
    <recommendedName>
        <fullName evidence="6">Phenolic acid decarboxylase</fullName>
        <ecNumber evidence="5">4.1.1.61</ecNumber>
    </recommendedName>
    <alternativeName>
        <fullName evidence="7">4-hydroxybenzoate decarboxylase</fullName>
    </alternativeName>
    <alternativeName>
        <fullName evidence="8">Phenolic acid decarboxylase subunit C</fullName>
    </alternativeName>
</protein>
<keyword evidence="13" id="KW-1185">Reference proteome</keyword>
<feature type="domain" description="3-octaprenyl-4-hydroxybenzoate carboxy-lyase-like N-terminal" evidence="10">
    <location>
        <begin position="10"/>
        <end position="86"/>
    </location>
</feature>
<evidence type="ECO:0000256" key="2">
    <source>
        <dbReference type="ARBA" id="ARBA00022575"/>
    </source>
</evidence>
<evidence type="ECO:0000313" key="13">
    <source>
        <dbReference type="Proteomes" id="UP000267430"/>
    </source>
</evidence>
<dbReference type="FunFam" id="3.40.1670.10:FF:000003">
    <property type="entry name" value="Phenolic acid decarboxylase"/>
    <property type="match status" value="1"/>
</dbReference>
<keyword evidence="2" id="KW-0216">Detoxification</keyword>
<keyword evidence="3" id="KW-0058">Aromatic hydrocarbons catabolism</keyword>
<reference evidence="12 13" key="1">
    <citation type="submission" date="2018-12" db="EMBL/GenBank/DDBJ databases">
        <title>Bacillus chawlae sp. nov., Bacillus glennii sp. nov., and Bacillus saganii sp. nov. Isolated from the Vehicle Assembly Building at Kennedy Space Center where the Viking Spacecraft were Assembled.</title>
        <authorList>
            <person name="Seuylemezian A."/>
            <person name="Vaishampayan P."/>
        </authorList>
    </citation>
    <scope>NUCLEOTIDE SEQUENCE [LARGE SCALE GENOMIC DNA]</scope>
    <source>
        <strain evidence="12 13">L5</strain>
    </source>
</reference>
<dbReference type="GO" id="GO:0006744">
    <property type="term" value="P:ubiquinone biosynthetic process"/>
    <property type="evidence" value="ECO:0007669"/>
    <property type="project" value="TreeGrafter"/>
</dbReference>
<evidence type="ECO:0000256" key="5">
    <source>
        <dbReference type="ARBA" id="ARBA00066414"/>
    </source>
</evidence>
<dbReference type="InterPro" id="IPR049383">
    <property type="entry name" value="UbiD-like_N"/>
</dbReference>
<dbReference type="Gene3D" id="3.40.1670.10">
    <property type="entry name" value="UbiD C-terminal domain-like"/>
    <property type="match status" value="1"/>
</dbReference>
<feature type="domain" description="3-octaprenyl-4-hydroxybenzoate carboxy-lyase-like Rift-related" evidence="9">
    <location>
        <begin position="95"/>
        <end position="292"/>
    </location>
</feature>
<dbReference type="GO" id="GO:0005829">
    <property type="term" value="C:cytosol"/>
    <property type="evidence" value="ECO:0007669"/>
    <property type="project" value="TreeGrafter"/>
</dbReference>
<dbReference type="NCBIfam" id="TIGR00148">
    <property type="entry name" value="UbiD family decarboxylase"/>
    <property type="match status" value="1"/>
</dbReference>
<dbReference type="AlphaFoldDB" id="A0A3S0U4K9"/>
<dbReference type="InterPro" id="IPR048304">
    <property type="entry name" value="UbiD_Rift_dom"/>
</dbReference>
<evidence type="ECO:0000256" key="7">
    <source>
        <dbReference type="ARBA" id="ARBA00078055"/>
    </source>
</evidence>
<dbReference type="PANTHER" id="PTHR30108:SF17">
    <property type="entry name" value="FERULIC ACID DECARBOXYLASE 1"/>
    <property type="match status" value="1"/>
</dbReference>
<gene>
    <name evidence="12" type="ORF">ELQ35_04890</name>
</gene>
<dbReference type="Pfam" id="PF20696">
    <property type="entry name" value="UbiD_C"/>
    <property type="match status" value="1"/>
</dbReference>
<evidence type="ECO:0000259" key="9">
    <source>
        <dbReference type="Pfam" id="PF01977"/>
    </source>
</evidence>
<dbReference type="OrthoDB" id="9809841at2"/>
<evidence type="ECO:0000259" key="10">
    <source>
        <dbReference type="Pfam" id="PF20695"/>
    </source>
</evidence>
<evidence type="ECO:0000256" key="1">
    <source>
        <dbReference type="ARBA" id="ARBA00010021"/>
    </source>
</evidence>
<accession>A0A3S0U4K9</accession>
<dbReference type="EMBL" id="RYZZ01000006">
    <property type="protein sequence ID" value="RUQ30932.1"/>
    <property type="molecule type" value="Genomic_DNA"/>
</dbReference>
<dbReference type="InterPro" id="IPR049381">
    <property type="entry name" value="UbiD-like_C"/>
</dbReference>
<comment type="similarity">
    <text evidence="1">Belongs to the UbiD family.</text>
</comment>
<dbReference type="Pfam" id="PF01977">
    <property type="entry name" value="UbiD"/>
    <property type="match status" value="1"/>
</dbReference>